<accession>A0A4D4J0R3</accession>
<dbReference type="InterPro" id="IPR025159">
    <property type="entry name" value="AbiEi_N"/>
</dbReference>
<feature type="domain" description="AbiEi antitoxin N-terminal" evidence="1">
    <location>
        <begin position="16"/>
        <end position="62"/>
    </location>
</feature>
<dbReference type="Pfam" id="PF13338">
    <property type="entry name" value="AbiEi_4"/>
    <property type="match status" value="1"/>
</dbReference>
<evidence type="ECO:0000313" key="2">
    <source>
        <dbReference type="EMBL" id="GDY30215.1"/>
    </source>
</evidence>
<dbReference type="EMBL" id="BJFL01000006">
    <property type="protein sequence ID" value="GDY30215.1"/>
    <property type="molecule type" value="Genomic_DNA"/>
</dbReference>
<comment type="caution">
    <text evidence="2">The sequence shown here is derived from an EMBL/GenBank/DDBJ whole genome shotgun (WGS) entry which is preliminary data.</text>
</comment>
<evidence type="ECO:0000313" key="3">
    <source>
        <dbReference type="Proteomes" id="UP000298860"/>
    </source>
</evidence>
<evidence type="ECO:0000259" key="1">
    <source>
        <dbReference type="Pfam" id="PF13338"/>
    </source>
</evidence>
<gene>
    <name evidence="2" type="ORF">GTS_18480</name>
</gene>
<proteinExistence type="predicted"/>
<keyword evidence="3" id="KW-1185">Reference proteome</keyword>
<name>A0A4D4J0R3_9PSEU</name>
<organism evidence="2 3">
    <name type="scientific">Gandjariella thermophila</name>
    <dbReference type="NCBI Taxonomy" id="1931992"/>
    <lineage>
        <taxon>Bacteria</taxon>
        <taxon>Bacillati</taxon>
        <taxon>Actinomycetota</taxon>
        <taxon>Actinomycetes</taxon>
        <taxon>Pseudonocardiales</taxon>
        <taxon>Pseudonocardiaceae</taxon>
        <taxon>Gandjariella</taxon>
    </lineage>
</organism>
<protein>
    <recommendedName>
        <fullName evidence="1">AbiEi antitoxin N-terminal domain-containing protein</fullName>
    </recommendedName>
</protein>
<reference evidence="3" key="1">
    <citation type="submission" date="2019-04" db="EMBL/GenBank/DDBJ databases">
        <title>Draft genome sequence of Pseudonocardiaceae bacterium SL3-2-4.</title>
        <authorList>
            <person name="Ningsih F."/>
            <person name="Yokota A."/>
            <person name="Sakai Y."/>
            <person name="Nanatani K."/>
            <person name="Yabe S."/>
            <person name="Oetari A."/>
            <person name="Sjamsuridzal W."/>
        </authorList>
    </citation>
    <scope>NUCLEOTIDE SEQUENCE [LARGE SCALE GENOMIC DNA]</scope>
    <source>
        <strain evidence="3">SL3-2-4</strain>
    </source>
</reference>
<dbReference type="Proteomes" id="UP000298860">
    <property type="component" value="Unassembled WGS sequence"/>
</dbReference>
<sequence length="202" mass="22762">MYDRPVRTSRQDRRRAVAEVAARQHGYFTAAQALRLGCTYQNQKFHVDHGNWIRVERGLFRLREWPVSDDDHLVRAWLWAKGQAVVSHQSALAAHNLGDVDPAKVHLSVPPGFRRKSDFVVLHHVVTPPEYREDRGAYTVTTVPRAIAECAAEAMPDELLASAVIDALQQGRTTRRRLRDAAAALGDRAELGVERALRTVDE</sequence>
<dbReference type="AlphaFoldDB" id="A0A4D4J0R3"/>